<dbReference type="PANTHER" id="PTHR37845">
    <property type="entry name" value="SEQUENCE ORPHAN"/>
    <property type="match status" value="1"/>
</dbReference>
<proteinExistence type="predicted"/>
<dbReference type="EMBL" id="ML978074">
    <property type="protein sequence ID" value="KAF2011406.1"/>
    <property type="molecule type" value="Genomic_DNA"/>
</dbReference>
<keyword evidence="2" id="KW-1185">Reference proteome</keyword>
<evidence type="ECO:0000313" key="1">
    <source>
        <dbReference type="EMBL" id="KAF2011406.1"/>
    </source>
</evidence>
<dbReference type="GO" id="GO:0005739">
    <property type="term" value="C:mitochondrion"/>
    <property type="evidence" value="ECO:0007669"/>
    <property type="project" value="TreeGrafter"/>
</dbReference>
<evidence type="ECO:0000313" key="2">
    <source>
        <dbReference type="Proteomes" id="UP000799778"/>
    </source>
</evidence>
<dbReference type="RefSeq" id="XP_033379745.1">
    <property type="nucleotide sequence ID" value="XM_033528982.1"/>
</dbReference>
<organism evidence="1 2">
    <name type="scientific">Aaosphaeria arxii CBS 175.79</name>
    <dbReference type="NCBI Taxonomy" id="1450172"/>
    <lineage>
        <taxon>Eukaryota</taxon>
        <taxon>Fungi</taxon>
        <taxon>Dikarya</taxon>
        <taxon>Ascomycota</taxon>
        <taxon>Pezizomycotina</taxon>
        <taxon>Dothideomycetes</taxon>
        <taxon>Pleosporomycetidae</taxon>
        <taxon>Pleosporales</taxon>
        <taxon>Pleosporales incertae sedis</taxon>
        <taxon>Aaosphaeria</taxon>
    </lineage>
</organism>
<reference evidence="1" key="1">
    <citation type="journal article" date="2020" name="Stud. Mycol.">
        <title>101 Dothideomycetes genomes: a test case for predicting lifestyles and emergence of pathogens.</title>
        <authorList>
            <person name="Haridas S."/>
            <person name="Albert R."/>
            <person name="Binder M."/>
            <person name="Bloem J."/>
            <person name="Labutti K."/>
            <person name="Salamov A."/>
            <person name="Andreopoulos B."/>
            <person name="Baker S."/>
            <person name="Barry K."/>
            <person name="Bills G."/>
            <person name="Bluhm B."/>
            <person name="Cannon C."/>
            <person name="Castanera R."/>
            <person name="Culley D."/>
            <person name="Daum C."/>
            <person name="Ezra D."/>
            <person name="Gonzalez J."/>
            <person name="Henrissat B."/>
            <person name="Kuo A."/>
            <person name="Liang C."/>
            <person name="Lipzen A."/>
            <person name="Lutzoni F."/>
            <person name="Magnuson J."/>
            <person name="Mondo S."/>
            <person name="Nolan M."/>
            <person name="Ohm R."/>
            <person name="Pangilinan J."/>
            <person name="Park H.-J."/>
            <person name="Ramirez L."/>
            <person name="Alfaro M."/>
            <person name="Sun H."/>
            <person name="Tritt A."/>
            <person name="Yoshinaga Y."/>
            <person name="Zwiers L.-H."/>
            <person name="Turgeon B."/>
            <person name="Goodwin S."/>
            <person name="Spatafora J."/>
            <person name="Crous P."/>
            <person name="Grigoriev I."/>
        </authorList>
    </citation>
    <scope>NUCLEOTIDE SEQUENCE</scope>
    <source>
        <strain evidence="1">CBS 175.79</strain>
    </source>
</reference>
<sequence length="265" mass="28692">MFWLFLADVLSAAIASLVVSPLVYYIDGTVVTKASTGGSLLSSFQTFIKESAASPLRLLKSHAFFLLWLVYLGTYSTANCIDTVYAKTHSLPPTSVTGTPLKFIATTIVSTAICVYKDGYFARLYGSSVRSDPVPAISYALFVTRDAVTVFACFIFPSVAAPYATRLSIGAGAPFQYLFGSETASLRTMQLLSPAGVQFISTPFHLMGLEMHNRRSRVGLRRRFAVLRRDMPAAVALRMLRIVPALGLGNVLNVALRANLIGGTQ</sequence>
<dbReference type="OrthoDB" id="275936at2759"/>
<accession>A0A6A5XEX9</accession>
<dbReference type="GeneID" id="54286379"/>
<dbReference type="InterPro" id="IPR038781">
    <property type="entry name" value="C365.16-ike"/>
</dbReference>
<name>A0A6A5XEX9_9PLEO</name>
<dbReference type="AlphaFoldDB" id="A0A6A5XEX9"/>
<gene>
    <name evidence="1" type="ORF">BU24DRAFT_426489</name>
</gene>
<dbReference type="Proteomes" id="UP000799778">
    <property type="component" value="Unassembled WGS sequence"/>
</dbReference>
<dbReference type="PANTHER" id="PTHR37845:SF1">
    <property type="entry name" value="SEQUENCE ORPHAN"/>
    <property type="match status" value="1"/>
</dbReference>
<protein>
    <submittedName>
        <fullName evidence="1">Uncharacterized protein</fullName>
    </submittedName>
</protein>